<dbReference type="EC" id="6.3.5.1" evidence="3 10"/>
<dbReference type="PIRSF" id="PIRSF006630">
    <property type="entry name" value="NADS_GAT"/>
    <property type="match status" value="1"/>
</dbReference>
<evidence type="ECO:0000256" key="10">
    <source>
        <dbReference type="PIRNR" id="PIRNR006630"/>
    </source>
</evidence>
<dbReference type="CDD" id="cd07570">
    <property type="entry name" value="GAT_Gln-NAD-synth"/>
    <property type="match status" value="1"/>
</dbReference>
<comment type="caution">
    <text evidence="12">The sequence shown here is derived from an EMBL/GenBank/DDBJ whole genome shotgun (WGS) entry which is preliminary data.</text>
</comment>
<protein>
    <recommendedName>
        <fullName evidence="4 10">Glutamine-dependent NAD(+) synthetase</fullName>
        <ecNumber evidence="3 10">6.3.5.1</ecNumber>
    </recommendedName>
    <alternativeName>
        <fullName evidence="9 10">NAD(+) synthase [glutamine-hydrolyzing]</fullName>
    </alternativeName>
</protein>
<dbReference type="GO" id="GO:0004359">
    <property type="term" value="F:glutaminase activity"/>
    <property type="evidence" value="ECO:0007669"/>
    <property type="project" value="InterPro"/>
</dbReference>
<dbReference type="STRING" id="299467.A0A443SE09"/>
<dbReference type="SUPFAM" id="SSF52402">
    <property type="entry name" value="Adenine nucleotide alpha hydrolases-like"/>
    <property type="match status" value="1"/>
</dbReference>
<dbReference type="UniPathway" id="UPA00253">
    <property type="reaction ID" value="UER00334"/>
</dbReference>
<evidence type="ECO:0000256" key="5">
    <source>
        <dbReference type="ARBA" id="ARBA00022598"/>
    </source>
</evidence>
<dbReference type="InterPro" id="IPR003694">
    <property type="entry name" value="NAD_synthase"/>
</dbReference>
<dbReference type="Gene3D" id="3.60.110.10">
    <property type="entry name" value="Carbon-nitrogen hydrolase"/>
    <property type="match status" value="1"/>
</dbReference>
<comment type="similarity">
    <text evidence="2 10">In the C-terminal section; belongs to the NAD synthetase family.</text>
</comment>
<dbReference type="InterPro" id="IPR014445">
    <property type="entry name" value="Gln-dep_NAD_synthase"/>
</dbReference>
<keyword evidence="5 10" id="KW-0436">Ligase</keyword>
<evidence type="ECO:0000256" key="9">
    <source>
        <dbReference type="ARBA" id="ARBA00030681"/>
    </source>
</evidence>
<dbReference type="HAMAP" id="MF_02090">
    <property type="entry name" value="NadE_glutamine_dep"/>
    <property type="match status" value="1"/>
</dbReference>
<evidence type="ECO:0000256" key="8">
    <source>
        <dbReference type="ARBA" id="ARBA00023027"/>
    </source>
</evidence>
<dbReference type="GO" id="GO:0005737">
    <property type="term" value="C:cytoplasm"/>
    <property type="evidence" value="ECO:0007669"/>
    <property type="project" value="InterPro"/>
</dbReference>
<evidence type="ECO:0000256" key="7">
    <source>
        <dbReference type="ARBA" id="ARBA00022840"/>
    </source>
</evidence>
<evidence type="ECO:0000256" key="4">
    <source>
        <dbReference type="ARBA" id="ARBA00017309"/>
    </source>
</evidence>
<evidence type="ECO:0000313" key="13">
    <source>
        <dbReference type="Proteomes" id="UP000288716"/>
    </source>
</evidence>
<dbReference type="PROSITE" id="PS50263">
    <property type="entry name" value="CN_HYDROLASE"/>
    <property type="match status" value="1"/>
</dbReference>
<accession>A0A443SE09</accession>
<dbReference type="FunFam" id="3.40.50.620:FF:000036">
    <property type="entry name" value="Glutamine-dependent NAD(+) synthetase"/>
    <property type="match status" value="1"/>
</dbReference>
<dbReference type="Gene3D" id="3.40.50.620">
    <property type="entry name" value="HUPs"/>
    <property type="match status" value="1"/>
</dbReference>
<keyword evidence="13" id="KW-1185">Reference proteome</keyword>
<dbReference type="InterPro" id="IPR022310">
    <property type="entry name" value="NAD/GMP_synthase"/>
</dbReference>
<name>A0A443SE09_9ACAR</name>
<comment type="pathway">
    <text evidence="1 10">Cofactor biosynthesis; NAD(+) biosynthesis; NAD(+) from deamido-NAD(+) (L-Gln route): step 1/1.</text>
</comment>
<evidence type="ECO:0000259" key="11">
    <source>
        <dbReference type="PROSITE" id="PS50263"/>
    </source>
</evidence>
<feature type="domain" description="CN hydrolase" evidence="11">
    <location>
        <begin position="5"/>
        <end position="289"/>
    </location>
</feature>
<dbReference type="SUPFAM" id="SSF56317">
    <property type="entry name" value="Carbon-nitrogen hydrolase"/>
    <property type="match status" value="1"/>
</dbReference>
<dbReference type="InterPro" id="IPR003010">
    <property type="entry name" value="C-N_Hydrolase"/>
</dbReference>
<sequence>MCSSVGVAVCSLNQLSLDFETNSEHILRSIHESIERGALIRVGPELEICGYGCEDAFFEADTCLHSWQVVAKIIQQDFKNIIIDLGLPVLKDSNLYNCRVVLLNSKIIFIRPKLKLANEGNYRESRWFTPWGSGSGYEESVVWYQLPPFITTLTGQQFVPFGADVVLDLCLQSTTNQLANLTPLRIGFEICEELWTAESSHVKLFHERGCHLVCNSSGSYWEIRKLDRAVKLMQSTTSKFGGMYAFSNLLGCDGGRLCFYGRSMILRNGKIVSMTTLRENIFSDVQVAVNSVNIYDVTSFRQQFNLKGRPHRTKGPTLVFDAKCGYENNGIDLKVMEKVVINVKGIQLNNSKILERNEMFSSTLQMLQIKPEEEILLYGSLWLWDYLKRTSMKGFIIPLSGGIDSSSVAILIHCMCILLWEQRSSVDVAKILNKLCPIDSIKSANDICSQILRCCYLQTKYSGNESFERAKSLASSIGAEFLKINFQSVYDEVEKQATNESSKDSTVTLRQQNLQARLRMVLTYYMSEGNRLVLATGNVDEALVGYLTKYDCSSADLNPIGGISKCDLRAFVKYCKINFQDCTVIDEILNATPSAELTGAEQKDEDDIGLTYAEMCLFGKLRRGDLGCYGPYGLFCRLWEHISNETLCDKLPNIRSVDDLAWKVKRFYSLHSRNRHKQTILTPALHAETYSPDDNRFDHRQFLFNTNWTWQFKSIDEEVQRIKSKQLS</sequence>
<reference evidence="12 13" key="1">
    <citation type="journal article" date="2018" name="Gigascience">
        <title>Genomes of trombidid mites reveal novel predicted allergens and laterally-transferred genes associated with secondary metabolism.</title>
        <authorList>
            <person name="Dong X."/>
            <person name="Chaisiri K."/>
            <person name="Xia D."/>
            <person name="Armstrong S.D."/>
            <person name="Fang Y."/>
            <person name="Donnelly M.J."/>
            <person name="Kadowaki T."/>
            <person name="McGarry J.W."/>
            <person name="Darby A.C."/>
            <person name="Makepeace B.L."/>
        </authorList>
    </citation>
    <scope>NUCLEOTIDE SEQUENCE [LARGE SCALE GENOMIC DNA]</scope>
    <source>
        <strain evidence="12">UoL-UT</strain>
    </source>
</reference>
<evidence type="ECO:0000256" key="2">
    <source>
        <dbReference type="ARBA" id="ARBA00007145"/>
    </source>
</evidence>
<dbReference type="Pfam" id="PF02540">
    <property type="entry name" value="NAD_synthase"/>
    <property type="match status" value="1"/>
</dbReference>
<dbReference type="GO" id="GO:0005524">
    <property type="term" value="F:ATP binding"/>
    <property type="evidence" value="ECO:0007669"/>
    <property type="project" value="UniProtKB-UniRule"/>
</dbReference>
<proteinExistence type="inferred from homology"/>
<gene>
    <name evidence="12" type="ORF">B4U80_04111</name>
</gene>
<dbReference type="Proteomes" id="UP000288716">
    <property type="component" value="Unassembled WGS sequence"/>
</dbReference>
<organism evidence="12 13">
    <name type="scientific">Leptotrombidium deliense</name>
    <dbReference type="NCBI Taxonomy" id="299467"/>
    <lineage>
        <taxon>Eukaryota</taxon>
        <taxon>Metazoa</taxon>
        <taxon>Ecdysozoa</taxon>
        <taxon>Arthropoda</taxon>
        <taxon>Chelicerata</taxon>
        <taxon>Arachnida</taxon>
        <taxon>Acari</taxon>
        <taxon>Acariformes</taxon>
        <taxon>Trombidiformes</taxon>
        <taxon>Prostigmata</taxon>
        <taxon>Anystina</taxon>
        <taxon>Parasitengona</taxon>
        <taxon>Trombiculoidea</taxon>
        <taxon>Trombiculidae</taxon>
        <taxon>Leptotrombidium</taxon>
    </lineage>
</organism>
<keyword evidence="6 10" id="KW-0547">Nucleotide-binding</keyword>
<dbReference type="EMBL" id="NCKV01003414">
    <property type="protein sequence ID" value="RWS25756.1"/>
    <property type="molecule type" value="Genomic_DNA"/>
</dbReference>
<dbReference type="InterPro" id="IPR036526">
    <property type="entry name" value="C-N_Hydrolase_sf"/>
</dbReference>
<dbReference type="GO" id="GO:0003952">
    <property type="term" value="F:NAD+ synthase (glutamine-hydrolyzing) activity"/>
    <property type="evidence" value="ECO:0007669"/>
    <property type="project" value="UniProtKB-UniRule"/>
</dbReference>
<evidence type="ECO:0000256" key="3">
    <source>
        <dbReference type="ARBA" id="ARBA00012743"/>
    </source>
</evidence>
<dbReference type="InterPro" id="IPR014729">
    <property type="entry name" value="Rossmann-like_a/b/a_fold"/>
</dbReference>
<dbReference type="GO" id="GO:0009435">
    <property type="term" value="P:NAD+ biosynthetic process"/>
    <property type="evidence" value="ECO:0007669"/>
    <property type="project" value="UniProtKB-UniRule"/>
</dbReference>
<evidence type="ECO:0000313" key="12">
    <source>
        <dbReference type="EMBL" id="RWS25756.1"/>
    </source>
</evidence>
<dbReference type="CDD" id="cd00553">
    <property type="entry name" value="NAD_synthase"/>
    <property type="match status" value="1"/>
</dbReference>
<dbReference type="AlphaFoldDB" id="A0A443SE09"/>
<dbReference type="NCBIfam" id="TIGR00552">
    <property type="entry name" value="nadE"/>
    <property type="match status" value="1"/>
</dbReference>
<evidence type="ECO:0000256" key="6">
    <source>
        <dbReference type="ARBA" id="ARBA00022741"/>
    </source>
</evidence>
<dbReference type="VEuPathDB" id="VectorBase:LDEU006286"/>
<evidence type="ECO:0000256" key="1">
    <source>
        <dbReference type="ARBA" id="ARBA00005188"/>
    </source>
</evidence>
<dbReference type="Pfam" id="PF00795">
    <property type="entry name" value="CN_hydrolase"/>
    <property type="match status" value="1"/>
</dbReference>
<keyword evidence="7 10" id="KW-0067">ATP-binding</keyword>
<dbReference type="PANTHER" id="PTHR23090:SF9">
    <property type="entry name" value="GLUTAMINE-DEPENDENT NAD(+) SYNTHETASE"/>
    <property type="match status" value="1"/>
</dbReference>
<keyword evidence="8 10" id="KW-0520">NAD</keyword>
<dbReference type="PANTHER" id="PTHR23090">
    <property type="entry name" value="NH 3 /GLUTAMINE-DEPENDENT NAD + SYNTHETASE"/>
    <property type="match status" value="1"/>
</dbReference>
<dbReference type="OrthoDB" id="2020662at2759"/>
<comment type="catalytic activity">
    <reaction evidence="10">
        <text>deamido-NAD(+) + L-glutamine + ATP + H2O = L-glutamate + AMP + diphosphate + NAD(+) + H(+)</text>
        <dbReference type="Rhea" id="RHEA:24384"/>
        <dbReference type="ChEBI" id="CHEBI:15377"/>
        <dbReference type="ChEBI" id="CHEBI:15378"/>
        <dbReference type="ChEBI" id="CHEBI:29985"/>
        <dbReference type="ChEBI" id="CHEBI:30616"/>
        <dbReference type="ChEBI" id="CHEBI:33019"/>
        <dbReference type="ChEBI" id="CHEBI:57540"/>
        <dbReference type="ChEBI" id="CHEBI:58359"/>
        <dbReference type="ChEBI" id="CHEBI:58437"/>
        <dbReference type="ChEBI" id="CHEBI:456215"/>
        <dbReference type="EC" id="6.3.5.1"/>
    </reaction>
</comment>